<dbReference type="InterPro" id="IPR014162">
    <property type="entry name" value="CpoB_C"/>
</dbReference>
<keyword evidence="1" id="KW-0132">Cell division</keyword>
<keyword evidence="1" id="KW-0574">Periplasm</keyword>
<evidence type="ECO:0000313" key="4">
    <source>
        <dbReference type="EMBL" id="QZO01363.1"/>
    </source>
</evidence>
<feature type="compositionally biased region" description="Low complexity" evidence="3">
    <location>
        <begin position="135"/>
        <end position="153"/>
    </location>
</feature>
<keyword evidence="2" id="KW-0802">TPR repeat</keyword>
<dbReference type="GO" id="GO:0043093">
    <property type="term" value="P:FtsZ-dependent cytokinesis"/>
    <property type="evidence" value="ECO:0007669"/>
    <property type="project" value="UniProtKB-UniRule"/>
</dbReference>
<feature type="chain" id="PRO_5039767247" description="Cell division coordinator CpoB" evidence="1">
    <location>
        <begin position="32"/>
        <end position="360"/>
    </location>
</feature>
<dbReference type="SUPFAM" id="SSF48452">
    <property type="entry name" value="TPR-like"/>
    <property type="match status" value="1"/>
</dbReference>
<dbReference type="Pfam" id="PF13174">
    <property type="entry name" value="TPR_6"/>
    <property type="match status" value="1"/>
</dbReference>
<dbReference type="NCBIfam" id="TIGR02795">
    <property type="entry name" value="tol_pal_ybgF"/>
    <property type="match status" value="1"/>
</dbReference>
<dbReference type="RefSeq" id="WP_261404628.1">
    <property type="nucleotide sequence ID" value="NZ_CP081869.1"/>
</dbReference>
<gene>
    <name evidence="4" type="primary">ybgF</name>
    <name evidence="1" type="synonym">cpoB</name>
    <name evidence="4" type="ORF">K6K41_07825</name>
</gene>
<dbReference type="InterPro" id="IPR011990">
    <property type="entry name" value="TPR-like_helical_dom_sf"/>
</dbReference>
<dbReference type="HAMAP" id="MF_02066">
    <property type="entry name" value="CpoB"/>
    <property type="match status" value="1"/>
</dbReference>
<evidence type="ECO:0000256" key="3">
    <source>
        <dbReference type="SAM" id="MobiDB-lite"/>
    </source>
</evidence>
<dbReference type="InterPro" id="IPR019734">
    <property type="entry name" value="TPR_rpt"/>
</dbReference>
<name>A0A9E6RDK0_9HYPH</name>
<comment type="similarity">
    <text evidence="1">Belongs to the CpoB family.</text>
</comment>
<feature type="region of interest" description="Disordered" evidence="3">
    <location>
        <begin position="122"/>
        <end position="242"/>
    </location>
</feature>
<dbReference type="InterPro" id="IPR034706">
    <property type="entry name" value="CpoB"/>
</dbReference>
<accession>A0A9E6RDK0</accession>
<comment type="function">
    <text evidence="1">Mediates coordination of peptidoglycan synthesis and outer membrane constriction during cell division.</text>
</comment>
<proteinExistence type="inferred from homology"/>
<dbReference type="KEGG" id="cmet:K6K41_07825"/>
<feature type="coiled-coil region" evidence="1">
    <location>
        <begin position="75"/>
        <end position="102"/>
    </location>
</feature>
<organism evidence="4 5">
    <name type="scientific">Chenggangzhangella methanolivorans</name>
    <dbReference type="NCBI Taxonomy" id="1437009"/>
    <lineage>
        <taxon>Bacteria</taxon>
        <taxon>Pseudomonadati</taxon>
        <taxon>Pseudomonadota</taxon>
        <taxon>Alphaproteobacteria</taxon>
        <taxon>Hyphomicrobiales</taxon>
        <taxon>Methylopilaceae</taxon>
        <taxon>Chenggangzhangella</taxon>
    </lineage>
</organism>
<dbReference type="PROSITE" id="PS50005">
    <property type="entry name" value="TPR"/>
    <property type="match status" value="2"/>
</dbReference>
<keyword evidence="1" id="KW-0131">Cell cycle</keyword>
<dbReference type="Proteomes" id="UP000825701">
    <property type="component" value="Chromosome"/>
</dbReference>
<dbReference type="GO" id="GO:0030288">
    <property type="term" value="C:outer membrane-bounded periplasmic space"/>
    <property type="evidence" value="ECO:0007669"/>
    <property type="project" value="UniProtKB-UniRule"/>
</dbReference>
<feature type="signal peptide" evidence="1">
    <location>
        <begin position="1"/>
        <end position="31"/>
    </location>
</feature>
<protein>
    <recommendedName>
        <fullName evidence="1">Cell division coordinator CpoB</fullName>
    </recommendedName>
</protein>
<keyword evidence="5" id="KW-1185">Reference proteome</keyword>
<dbReference type="Pfam" id="PF13432">
    <property type="entry name" value="TPR_16"/>
    <property type="match status" value="1"/>
</dbReference>
<feature type="repeat" description="TPR" evidence="2">
    <location>
        <begin position="240"/>
        <end position="273"/>
    </location>
</feature>
<evidence type="ECO:0000313" key="5">
    <source>
        <dbReference type="Proteomes" id="UP000825701"/>
    </source>
</evidence>
<evidence type="ECO:0000256" key="1">
    <source>
        <dbReference type="HAMAP-Rule" id="MF_02066"/>
    </source>
</evidence>
<sequence precursor="true">MFDSTRSKIARRLALGAAFACLTASAAVAQAAGEGAAPNWLEQRVQGLEKGLAFFGGRDERPAAPSVVQPAQSSMADIAVRLDRLENQIRQLNGRIEEMQFQTRKNDENLRKMQGDVDFRLQDLESGKGGGGGSSKPARTVAATPATTAAPPVLDRLDGPQRRPRRAPLQPRADALERRIGRRHRRPSRRRPQTPMSIRPPGVGGGSQSVGASGLPDRNAGGDRMASRDSGGITAGSGSPNDQFALGVGFVQRRDYAEAEATFRDFLRSNPNDPKAAEARYWLGESLYQRKKYPDAVETFLGIYRDNPQSAKAPESMLKLGMALNGMGEKEQACATLDAAGKKYTRIKAQSDREYKRIAC</sequence>
<keyword evidence="1" id="KW-0175">Coiled coil</keyword>
<feature type="compositionally biased region" description="Basic residues" evidence="3">
    <location>
        <begin position="180"/>
        <end position="192"/>
    </location>
</feature>
<dbReference type="EMBL" id="CP081869">
    <property type="protein sequence ID" value="QZO01363.1"/>
    <property type="molecule type" value="Genomic_DNA"/>
</dbReference>
<comment type="subcellular location">
    <subcellularLocation>
        <location evidence="1">Periplasm</location>
    </subcellularLocation>
</comment>
<evidence type="ECO:0000256" key="2">
    <source>
        <dbReference type="PROSITE-ProRule" id="PRU00339"/>
    </source>
</evidence>
<dbReference type="AlphaFoldDB" id="A0A9E6RDK0"/>
<reference evidence="4" key="1">
    <citation type="submission" date="2021-08" db="EMBL/GenBank/DDBJ databases">
        <authorList>
            <person name="Zhang H."/>
            <person name="Xu M."/>
            <person name="Yu Z."/>
            <person name="Yang L."/>
            <person name="Cai Y."/>
        </authorList>
    </citation>
    <scope>NUCLEOTIDE SEQUENCE</scope>
    <source>
        <strain evidence="4">CHL1</strain>
    </source>
</reference>
<dbReference type="Gene3D" id="1.25.40.10">
    <property type="entry name" value="Tetratricopeptide repeat domain"/>
    <property type="match status" value="1"/>
</dbReference>
<feature type="repeat" description="TPR" evidence="2">
    <location>
        <begin position="277"/>
        <end position="310"/>
    </location>
</feature>
<keyword evidence="1" id="KW-0732">Signal</keyword>